<name>A0A8K1FL29_PYTOL</name>
<dbReference type="OrthoDB" id="10606675at2759"/>
<feature type="compositionally biased region" description="Low complexity" evidence="1">
    <location>
        <begin position="233"/>
        <end position="243"/>
    </location>
</feature>
<evidence type="ECO:0000256" key="2">
    <source>
        <dbReference type="SAM" id="Phobius"/>
    </source>
</evidence>
<keyword evidence="2" id="KW-0812">Transmembrane</keyword>
<evidence type="ECO:0000256" key="1">
    <source>
        <dbReference type="SAM" id="MobiDB-lite"/>
    </source>
</evidence>
<comment type="caution">
    <text evidence="4">The sequence shown here is derived from an EMBL/GenBank/DDBJ whole genome shotgun (WGS) entry which is preliminary data.</text>
</comment>
<protein>
    <submittedName>
        <fullName evidence="4">Uncharacterized protein</fullName>
    </submittedName>
</protein>
<feature type="transmembrane region" description="Helical" evidence="2">
    <location>
        <begin position="290"/>
        <end position="311"/>
    </location>
</feature>
<dbReference type="Proteomes" id="UP000794436">
    <property type="component" value="Unassembled WGS sequence"/>
</dbReference>
<dbReference type="EMBL" id="SPLM01000072">
    <property type="protein sequence ID" value="TMW63422.1"/>
    <property type="molecule type" value="Genomic_DNA"/>
</dbReference>
<evidence type="ECO:0000313" key="5">
    <source>
        <dbReference type="Proteomes" id="UP000794436"/>
    </source>
</evidence>
<feature type="compositionally biased region" description="Basic and acidic residues" evidence="1">
    <location>
        <begin position="65"/>
        <end position="87"/>
    </location>
</feature>
<proteinExistence type="predicted"/>
<feature type="compositionally biased region" description="Acidic residues" evidence="1">
    <location>
        <begin position="344"/>
        <end position="371"/>
    </location>
</feature>
<dbReference type="AlphaFoldDB" id="A0A8K1FL29"/>
<keyword evidence="3" id="KW-0732">Signal</keyword>
<feature type="region of interest" description="Disordered" evidence="1">
    <location>
        <begin position="135"/>
        <end position="165"/>
    </location>
</feature>
<feature type="region of interest" description="Disordered" evidence="1">
    <location>
        <begin position="53"/>
        <end position="101"/>
    </location>
</feature>
<accession>A0A8K1FL29</accession>
<sequence>MVFKRSVALLALAATVAAAANVEVETALKHPVVKEVKRENGQVRIVLQEGAVVKKHKKHHHHAEVKKPEVKKPVVKKPEVKKQEVKKPAVKHHHHAEVKKVEAPKKVVHKVQEEKKDGEIIRKYAHGTVRIAAKNQPEQPKEQSKKKVVHKHAKQITEEPAGSTEGDIVDEKDVELLEGETLALNFEGHDLNVTVLNNGSIAVVANGKTTILPPSDDITLDFDGDFDLEEESSSASGSGSVSGDVGTVPQPSSLLETVEGDISSVAKKFTELASKMTGDSKLFSKDAAPVVFVCGVLGALAAVVGIAAIAVGRARDNAAAADPASVLAEATEDVDVEANATSEDNSEEEEDAAADDSESLDDSESENEDEEGKFTNEVATV</sequence>
<keyword evidence="2" id="KW-1133">Transmembrane helix</keyword>
<evidence type="ECO:0000256" key="3">
    <source>
        <dbReference type="SAM" id="SignalP"/>
    </source>
</evidence>
<feature type="compositionally biased region" description="Basic residues" evidence="1">
    <location>
        <begin position="53"/>
        <end position="64"/>
    </location>
</feature>
<evidence type="ECO:0000313" key="4">
    <source>
        <dbReference type="EMBL" id="TMW63422.1"/>
    </source>
</evidence>
<feature type="chain" id="PRO_5035474526" evidence="3">
    <location>
        <begin position="20"/>
        <end position="381"/>
    </location>
</feature>
<organism evidence="4 5">
    <name type="scientific">Pythium oligandrum</name>
    <name type="common">Mycoparasitic fungus</name>
    <dbReference type="NCBI Taxonomy" id="41045"/>
    <lineage>
        <taxon>Eukaryota</taxon>
        <taxon>Sar</taxon>
        <taxon>Stramenopiles</taxon>
        <taxon>Oomycota</taxon>
        <taxon>Peronosporomycetes</taxon>
        <taxon>Pythiales</taxon>
        <taxon>Pythiaceae</taxon>
        <taxon>Pythium</taxon>
    </lineage>
</organism>
<keyword evidence="5" id="KW-1185">Reference proteome</keyword>
<feature type="region of interest" description="Disordered" evidence="1">
    <location>
        <begin position="229"/>
        <end position="250"/>
    </location>
</feature>
<feature type="compositionally biased region" description="Basic residues" evidence="1">
    <location>
        <begin position="88"/>
        <end position="97"/>
    </location>
</feature>
<feature type="signal peptide" evidence="3">
    <location>
        <begin position="1"/>
        <end position="19"/>
    </location>
</feature>
<gene>
    <name evidence="4" type="ORF">Poli38472_002363</name>
</gene>
<feature type="region of interest" description="Disordered" evidence="1">
    <location>
        <begin position="329"/>
        <end position="381"/>
    </location>
</feature>
<keyword evidence="2" id="KW-0472">Membrane</keyword>
<reference evidence="4" key="1">
    <citation type="submission" date="2019-03" db="EMBL/GenBank/DDBJ databases">
        <title>Long read genome sequence of the mycoparasitic Pythium oligandrum ATCC 38472 isolated from sugarbeet rhizosphere.</title>
        <authorList>
            <person name="Gaulin E."/>
        </authorList>
    </citation>
    <scope>NUCLEOTIDE SEQUENCE</scope>
    <source>
        <strain evidence="4">ATCC 38472_TT</strain>
    </source>
</reference>